<reference evidence="6 7" key="1">
    <citation type="submission" date="2016-05" db="EMBL/GenBank/DDBJ databases">
        <title>Paenibacillus oryzae. sp. nov., isolated from the rice root.</title>
        <authorList>
            <person name="Zhang J."/>
            <person name="Zhang X."/>
        </authorList>
    </citation>
    <scope>NUCLEOTIDE SEQUENCE [LARGE SCALE GENOMIC DNA]</scope>
    <source>
        <strain evidence="6 7">1DrF-4</strain>
    </source>
</reference>
<dbReference type="PANTHER" id="PTHR46796:SF7">
    <property type="entry name" value="ARAC FAMILY TRANSCRIPTIONAL REGULATOR"/>
    <property type="match status" value="1"/>
</dbReference>
<dbReference type="EMBL" id="LYPA01000038">
    <property type="protein sequence ID" value="OBR67345.1"/>
    <property type="molecule type" value="Genomic_DNA"/>
</dbReference>
<dbReference type="AlphaFoldDB" id="A0A1A5YPN5"/>
<dbReference type="SMART" id="SM00342">
    <property type="entry name" value="HTH_ARAC"/>
    <property type="match status" value="1"/>
</dbReference>
<dbReference type="PROSITE" id="PS01124">
    <property type="entry name" value="HTH_ARAC_FAMILY_2"/>
    <property type="match status" value="1"/>
</dbReference>
<dbReference type="PROSITE" id="PS00041">
    <property type="entry name" value="HTH_ARAC_FAMILY_1"/>
    <property type="match status" value="1"/>
</dbReference>
<evidence type="ECO:0000313" key="6">
    <source>
        <dbReference type="EMBL" id="OBR67345.1"/>
    </source>
</evidence>
<accession>A0A1A5YPN5</accession>
<protein>
    <recommendedName>
        <fullName evidence="5">HTH araC/xylS-type domain-containing protein</fullName>
    </recommendedName>
</protein>
<dbReference type="GO" id="GO:0043565">
    <property type="term" value="F:sequence-specific DNA binding"/>
    <property type="evidence" value="ECO:0007669"/>
    <property type="project" value="InterPro"/>
</dbReference>
<dbReference type="Gene3D" id="2.60.120.280">
    <property type="entry name" value="Regulatory protein AraC"/>
    <property type="match status" value="1"/>
</dbReference>
<keyword evidence="3" id="KW-0010">Activator</keyword>
<dbReference type="SUPFAM" id="SSF46689">
    <property type="entry name" value="Homeodomain-like"/>
    <property type="match status" value="2"/>
</dbReference>
<evidence type="ECO:0000256" key="3">
    <source>
        <dbReference type="ARBA" id="ARBA00023159"/>
    </source>
</evidence>
<dbReference type="PANTHER" id="PTHR46796">
    <property type="entry name" value="HTH-TYPE TRANSCRIPTIONAL ACTIVATOR RHAS-RELATED"/>
    <property type="match status" value="1"/>
</dbReference>
<dbReference type="Proteomes" id="UP000092024">
    <property type="component" value="Unassembled WGS sequence"/>
</dbReference>
<keyword evidence="7" id="KW-1185">Reference proteome</keyword>
<dbReference type="SUPFAM" id="SSF51215">
    <property type="entry name" value="Regulatory protein AraC"/>
    <property type="match status" value="1"/>
</dbReference>
<keyword evidence="4" id="KW-0804">Transcription</keyword>
<dbReference type="Pfam" id="PF02311">
    <property type="entry name" value="AraC_binding"/>
    <property type="match status" value="1"/>
</dbReference>
<dbReference type="CDD" id="cd06986">
    <property type="entry name" value="cupin_MmsR-like_N"/>
    <property type="match status" value="1"/>
</dbReference>
<evidence type="ECO:0000256" key="2">
    <source>
        <dbReference type="ARBA" id="ARBA00023125"/>
    </source>
</evidence>
<dbReference type="Pfam" id="PF12833">
    <property type="entry name" value="HTH_18"/>
    <property type="match status" value="1"/>
</dbReference>
<evidence type="ECO:0000256" key="1">
    <source>
        <dbReference type="ARBA" id="ARBA00023015"/>
    </source>
</evidence>
<dbReference type="OrthoDB" id="9813413at2"/>
<feature type="domain" description="HTH araC/xylS-type" evidence="5">
    <location>
        <begin position="196"/>
        <end position="293"/>
    </location>
</feature>
<sequence length="299" mass="32905">MSDHHMISIAVNSSPFRDEMSVLFCGEGEPRGGHIIGPAVHDYYLIHIVLEGGGVFETLGERHRLKAGDCFIIFPEVLARYEADKQQPWTYMWVAFSGGASADMLSRIGITPDAGVVRGCELAEMKDLFRKLRGSLEKPEGGSAGLRSVEASGWLRIMLHKLGQLAITSDAGAPLDKRDSNVEAGELHSRAFPGLQQAISMLSYQYGQHTSVSEIAKALGYHRAHLTKLFKETTGLSPMQYLNKVRMKKAESLLMNGLTVAQTAASVGFNDPLFFSKQFRKWSGVAPTEFKKTKEVNAE</sequence>
<proteinExistence type="predicted"/>
<keyword evidence="1" id="KW-0805">Transcription regulation</keyword>
<name>A0A1A5YPN5_9BACL</name>
<dbReference type="InterPro" id="IPR037923">
    <property type="entry name" value="HTH-like"/>
</dbReference>
<dbReference type="InterPro" id="IPR003313">
    <property type="entry name" value="AraC-bd"/>
</dbReference>
<dbReference type="GO" id="GO:0003700">
    <property type="term" value="F:DNA-binding transcription factor activity"/>
    <property type="evidence" value="ECO:0007669"/>
    <property type="project" value="InterPro"/>
</dbReference>
<evidence type="ECO:0000259" key="5">
    <source>
        <dbReference type="PROSITE" id="PS01124"/>
    </source>
</evidence>
<gene>
    <name evidence="6" type="ORF">A7K91_19190</name>
</gene>
<dbReference type="Gene3D" id="1.10.10.60">
    <property type="entry name" value="Homeodomain-like"/>
    <property type="match status" value="2"/>
</dbReference>
<evidence type="ECO:0000313" key="7">
    <source>
        <dbReference type="Proteomes" id="UP000092024"/>
    </source>
</evidence>
<evidence type="ECO:0000256" key="4">
    <source>
        <dbReference type="ARBA" id="ARBA00023163"/>
    </source>
</evidence>
<dbReference type="InterPro" id="IPR050204">
    <property type="entry name" value="AraC_XylS_family_regulators"/>
</dbReference>
<comment type="caution">
    <text evidence="6">The sequence shown here is derived from an EMBL/GenBank/DDBJ whole genome shotgun (WGS) entry which is preliminary data.</text>
</comment>
<organism evidence="6 7">
    <name type="scientific">Paenibacillus oryzae</name>
    <dbReference type="NCBI Taxonomy" id="1844972"/>
    <lineage>
        <taxon>Bacteria</taxon>
        <taxon>Bacillati</taxon>
        <taxon>Bacillota</taxon>
        <taxon>Bacilli</taxon>
        <taxon>Bacillales</taxon>
        <taxon>Paenibacillaceae</taxon>
        <taxon>Paenibacillus</taxon>
    </lineage>
</organism>
<dbReference type="STRING" id="1844972.A7K91_19190"/>
<dbReference type="InterPro" id="IPR009057">
    <property type="entry name" value="Homeodomain-like_sf"/>
</dbReference>
<dbReference type="InterPro" id="IPR018060">
    <property type="entry name" value="HTH_AraC"/>
</dbReference>
<dbReference type="InterPro" id="IPR018062">
    <property type="entry name" value="HTH_AraC-typ_CS"/>
</dbReference>
<keyword evidence="2" id="KW-0238">DNA-binding</keyword>
<dbReference type="RefSeq" id="WP_068680683.1">
    <property type="nucleotide sequence ID" value="NZ_LYPA01000038.1"/>
</dbReference>